<keyword evidence="1" id="KW-0812">Transmembrane</keyword>
<feature type="transmembrane region" description="Helical" evidence="1">
    <location>
        <begin position="37"/>
        <end position="55"/>
    </location>
</feature>
<dbReference type="AlphaFoldDB" id="M2X0U4"/>
<keyword evidence="1" id="KW-1133">Transmembrane helix</keyword>
<dbReference type="GeneID" id="17088731"/>
<evidence type="ECO:0000313" key="3">
    <source>
        <dbReference type="EMBL" id="EME29970.1"/>
    </source>
</evidence>
<evidence type="ECO:0000313" key="4">
    <source>
        <dbReference type="Proteomes" id="UP000030680"/>
    </source>
</evidence>
<protein>
    <recommendedName>
        <fullName evidence="2">CBU-0592-like domain-containing protein</fullName>
    </recommendedName>
</protein>
<dbReference type="NCBIfam" id="NF047864">
    <property type="entry name" value="CBU_0592_membra"/>
    <property type="match status" value="1"/>
</dbReference>
<name>M2X0U4_GALSU</name>
<evidence type="ECO:0000259" key="2">
    <source>
        <dbReference type="Pfam" id="PF26604"/>
    </source>
</evidence>
<dbReference type="InterPro" id="IPR058058">
    <property type="entry name" value="CBU_0592-like"/>
</dbReference>
<dbReference type="Pfam" id="PF26604">
    <property type="entry name" value="CBU_0592"/>
    <property type="match status" value="1"/>
</dbReference>
<keyword evidence="4" id="KW-1185">Reference proteome</keyword>
<dbReference type="Gramene" id="EME29970">
    <property type="protein sequence ID" value="EME29970"/>
    <property type="gene ID" value="Gasu_27530"/>
</dbReference>
<accession>M2X0U4</accession>
<feature type="domain" description="CBU-0592-like" evidence="2">
    <location>
        <begin position="10"/>
        <end position="74"/>
    </location>
</feature>
<keyword evidence="1" id="KW-0472">Membrane</keyword>
<evidence type="ECO:0000256" key="1">
    <source>
        <dbReference type="SAM" id="Phobius"/>
    </source>
</evidence>
<feature type="transmembrane region" description="Helical" evidence="1">
    <location>
        <begin position="6"/>
        <end position="25"/>
    </location>
</feature>
<dbReference type="Proteomes" id="UP000030680">
    <property type="component" value="Unassembled WGS sequence"/>
</dbReference>
<sequence>MSTENLLNVVFGVLGSVAMLVLFVLNTLHYLEEDCSTYLLVNALGALFACLAAVFVKYWPFIALEASWTLFSLIRFGIKIMKPRK</sequence>
<gene>
    <name evidence="3" type="ORF">Gasu_27530</name>
</gene>
<reference evidence="4" key="1">
    <citation type="journal article" date="2013" name="Science">
        <title>Gene transfer from bacteria and archaea facilitated evolution of an extremophilic eukaryote.</title>
        <authorList>
            <person name="Schonknecht G."/>
            <person name="Chen W.H."/>
            <person name="Ternes C.M."/>
            <person name="Barbier G.G."/>
            <person name="Shrestha R.P."/>
            <person name="Stanke M."/>
            <person name="Brautigam A."/>
            <person name="Baker B.J."/>
            <person name="Banfield J.F."/>
            <person name="Garavito R.M."/>
            <person name="Carr K."/>
            <person name="Wilkerson C."/>
            <person name="Rensing S.A."/>
            <person name="Gagneul D."/>
            <person name="Dickenson N.E."/>
            <person name="Oesterhelt C."/>
            <person name="Lercher M.J."/>
            <person name="Weber A.P."/>
        </authorList>
    </citation>
    <scope>NUCLEOTIDE SEQUENCE [LARGE SCALE GENOMIC DNA]</scope>
    <source>
        <strain evidence="4">074W</strain>
    </source>
</reference>
<organism evidence="3 4">
    <name type="scientific">Galdieria sulphuraria</name>
    <name type="common">Red alga</name>
    <dbReference type="NCBI Taxonomy" id="130081"/>
    <lineage>
        <taxon>Eukaryota</taxon>
        <taxon>Rhodophyta</taxon>
        <taxon>Bangiophyceae</taxon>
        <taxon>Galdieriales</taxon>
        <taxon>Galdieriaceae</taxon>
        <taxon>Galdieria</taxon>
    </lineage>
</organism>
<dbReference type="KEGG" id="gsl:Gasu_27530"/>
<dbReference type="RefSeq" id="XP_005706490.1">
    <property type="nucleotide sequence ID" value="XM_005706433.1"/>
</dbReference>
<dbReference type="EMBL" id="KB454504">
    <property type="protein sequence ID" value="EME29970.1"/>
    <property type="molecule type" value="Genomic_DNA"/>
</dbReference>
<proteinExistence type="predicted"/>